<evidence type="ECO:0008006" key="4">
    <source>
        <dbReference type="Google" id="ProtNLM"/>
    </source>
</evidence>
<dbReference type="OrthoDB" id="6399850at2"/>
<dbReference type="Proteomes" id="UP000194012">
    <property type="component" value="Unassembled WGS sequence"/>
</dbReference>
<evidence type="ECO:0000313" key="2">
    <source>
        <dbReference type="EMBL" id="SLN59171.1"/>
    </source>
</evidence>
<keyword evidence="1" id="KW-1133">Transmembrane helix</keyword>
<reference evidence="3" key="1">
    <citation type="submission" date="2017-03" db="EMBL/GenBank/DDBJ databases">
        <authorList>
            <person name="Rodrigo-Torres L."/>
            <person name="Arahal R.D."/>
            <person name="Lucena T."/>
        </authorList>
    </citation>
    <scope>NUCLEOTIDE SEQUENCE [LARGE SCALE GENOMIC DNA]</scope>
    <source>
        <strain evidence="3">CECT 8370</strain>
    </source>
</reference>
<organism evidence="2 3">
    <name type="scientific">Roseovarius gaetbuli</name>
    <dbReference type="NCBI Taxonomy" id="1356575"/>
    <lineage>
        <taxon>Bacteria</taxon>
        <taxon>Pseudomonadati</taxon>
        <taxon>Pseudomonadota</taxon>
        <taxon>Alphaproteobacteria</taxon>
        <taxon>Rhodobacterales</taxon>
        <taxon>Roseobacteraceae</taxon>
        <taxon>Roseovarius</taxon>
    </lineage>
</organism>
<sequence length="194" mass="20816">MKTTILGGIIFLVPLAFLAIILQKVFELSMVVAAPLNRFIPVEHFAGIAFANLLAILLILFVCILAGLVARRGMFSRRLKQLDNALFDAVPGYAVVKGMASGIGGDDSGNSLFQPVLVRFDDFEQIAFEVEQSDDKSTIFLPGSPSAASGSTVIVESDRITPLSLPPHKAVSLLRAMGRGSLSVTQRQPESSEK</sequence>
<accession>A0A1X6ZRI3</accession>
<feature type="transmembrane region" description="Helical" evidence="1">
    <location>
        <begin position="46"/>
        <end position="70"/>
    </location>
</feature>
<evidence type="ECO:0000256" key="1">
    <source>
        <dbReference type="SAM" id="Phobius"/>
    </source>
</evidence>
<keyword evidence="1" id="KW-0812">Transmembrane</keyword>
<dbReference type="AlphaFoldDB" id="A0A1X6ZRI3"/>
<feature type="transmembrane region" description="Helical" evidence="1">
    <location>
        <begin position="5"/>
        <end position="26"/>
    </location>
</feature>
<protein>
    <recommendedName>
        <fullName evidence="4">DUF502 domain-containing protein</fullName>
    </recommendedName>
</protein>
<keyword evidence="3" id="KW-1185">Reference proteome</keyword>
<evidence type="ECO:0000313" key="3">
    <source>
        <dbReference type="Proteomes" id="UP000194012"/>
    </source>
</evidence>
<keyword evidence="1" id="KW-0472">Membrane</keyword>
<gene>
    <name evidence="2" type="ORF">ROG8370_02715</name>
</gene>
<proteinExistence type="predicted"/>
<name>A0A1X6ZRI3_9RHOB</name>
<dbReference type="RefSeq" id="WP_085827698.1">
    <property type="nucleotide sequence ID" value="NZ_FWFJ01000028.1"/>
</dbReference>
<dbReference type="EMBL" id="FWFJ01000028">
    <property type="protein sequence ID" value="SLN59171.1"/>
    <property type="molecule type" value="Genomic_DNA"/>
</dbReference>